<sequence>MVARYTDVSSLGFIGLGSMGGPMAKNLVSADHDLTAYDLDDDALEAISDAGATAATSTADAVEGAEVVFLSLPGPDNVAAVVDEIEADLEAGSILVDLTTSTPGTTEAIANRLADRDIDVLGAPVSGGSSGADAGTLSIIVGGDEAVFEACEPLFEVIGSDVFHVGDGVGHGHAVKLLNNYLSNIALLATSEAVILGDAAGLDRQTLVDVFSVSSGRNSANQDKIPNYVLTGEYDMGFKIGLMEKDMRLLSEFAGEQQVPMLLGHLTRDLAGYAKTKKGFDSDMTRVYDFLEEFMLE</sequence>
<dbReference type="EMBL" id="CP019327">
    <property type="protein sequence ID" value="APX97027.1"/>
    <property type="molecule type" value="Genomic_DNA"/>
</dbReference>
<dbReference type="InterPro" id="IPR015815">
    <property type="entry name" value="HIBADH-related"/>
</dbReference>
<proteinExistence type="predicted"/>
<dbReference type="GO" id="GO:0051287">
    <property type="term" value="F:NAD binding"/>
    <property type="evidence" value="ECO:0007669"/>
    <property type="project" value="InterPro"/>
</dbReference>
<keyword evidence="2" id="KW-0520">NAD</keyword>
<dbReference type="AlphaFoldDB" id="A0A1P8REG4"/>
<dbReference type="Pfam" id="PF14833">
    <property type="entry name" value="NAD_binding_11"/>
    <property type="match status" value="1"/>
</dbReference>
<dbReference type="Gene3D" id="1.10.1040.10">
    <property type="entry name" value="N-(1-d-carboxylethyl)-l-norvaline Dehydrogenase, domain 2"/>
    <property type="match status" value="1"/>
</dbReference>
<dbReference type="GO" id="GO:0050661">
    <property type="term" value="F:NADP binding"/>
    <property type="evidence" value="ECO:0007669"/>
    <property type="project" value="InterPro"/>
</dbReference>
<dbReference type="PANTHER" id="PTHR22981:SF7">
    <property type="entry name" value="3-HYDROXYISOBUTYRATE DEHYDROGENASE, MITOCHONDRIAL"/>
    <property type="match status" value="1"/>
</dbReference>
<dbReference type="SUPFAM" id="SSF51735">
    <property type="entry name" value="NAD(P)-binding Rossmann-fold domains"/>
    <property type="match status" value="1"/>
</dbReference>
<accession>A0A1P8REG4</accession>
<name>A0A1P8REG4_9EURY</name>
<dbReference type="InterPro" id="IPR006115">
    <property type="entry name" value="6PGDH_NADP-bd"/>
</dbReference>
<evidence type="ECO:0000256" key="1">
    <source>
        <dbReference type="ARBA" id="ARBA00023002"/>
    </source>
</evidence>
<reference evidence="5 6" key="1">
    <citation type="submission" date="2017-01" db="EMBL/GenBank/DDBJ databases">
        <title>Complete genome sequence of Haloterrigena daqingensis type strain (JX313T).</title>
        <authorList>
            <person name="Shuang W."/>
        </authorList>
    </citation>
    <scope>NUCLEOTIDE SEQUENCE [LARGE SCALE GENOMIC DNA]</scope>
    <source>
        <strain evidence="5 6">JX313</strain>
    </source>
</reference>
<dbReference type="GO" id="GO:0016616">
    <property type="term" value="F:oxidoreductase activity, acting on the CH-OH group of donors, NAD or NADP as acceptor"/>
    <property type="evidence" value="ECO:0007669"/>
    <property type="project" value="TreeGrafter"/>
</dbReference>
<dbReference type="InterPro" id="IPR008927">
    <property type="entry name" value="6-PGluconate_DH-like_C_sf"/>
</dbReference>
<dbReference type="Proteomes" id="UP000187321">
    <property type="component" value="Chromosome"/>
</dbReference>
<evidence type="ECO:0000259" key="3">
    <source>
        <dbReference type="Pfam" id="PF03446"/>
    </source>
</evidence>
<dbReference type="PROSITE" id="PS00895">
    <property type="entry name" value="3_HYDROXYISOBUT_DH"/>
    <property type="match status" value="1"/>
</dbReference>
<dbReference type="InterPro" id="IPR029154">
    <property type="entry name" value="HIBADH-like_NADP-bd"/>
</dbReference>
<gene>
    <name evidence="5" type="ORF">BB347_10570</name>
</gene>
<dbReference type="Gene3D" id="3.40.50.720">
    <property type="entry name" value="NAD(P)-binding Rossmann-like Domain"/>
    <property type="match status" value="1"/>
</dbReference>
<dbReference type="InterPro" id="IPR002204">
    <property type="entry name" value="3-OH-isobutyrate_DH-rel_CS"/>
</dbReference>
<dbReference type="InterPro" id="IPR036291">
    <property type="entry name" value="NAD(P)-bd_dom_sf"/>
</dbReference>
<dbReference type="PANTHER" id="PTHR22981">
    <property type="entry name" value="3-HYDROXYISOBUTYRATE DEHYDROGENASE-RELATED"/>
    <property type="match status" value="1"/>
</dbReference>
<dbReference type="KEGG" id="hda:BB347_10570"/>
<evidence type="ECO:0000313" key="6">
    <source>
        <dbReference type="Proteomes" id="UP000187321"/>
    </source>
</evidence>
<evidence type="ECO:0000313" key="5">
    <source>
        <dbReference type="EMBL" id="APX97027.1"/>
    </source>
</evidence>
<dbReference type="InterPro" id="IPR013328">
    <property type="entry name" value="6PGD_dom2"/>
</dbReference>
<feature type="domain" description="6-phosphogluconate dehydrogenase NADP-binding" evidence="3">
    <location>
        <begin position="11"/>
        <end position="166"/>
    </location>
</feature>
<dbReference type="PIRSF" id="PIRSF000103">
    <property type="entry name" value="HIBADH"/>
    <property type="match status" value="1"/>
</dbReference>
<evidence type="ECO:0008006" key="7">
    <source>
        <dbReference type="Google" id="ProtNLM"/>
    </source>
</evidence>
<dbReference type="SUPFAM" id="SSF48179">
    <property type="entry name" value="6-phosphogluconate dehydrogenase C-terminal domain-like"/>
    <property type="match status" value="1"/>
</dbReference>
<organism evidence="5 6">
    <name type="scientific">Natronorubrum daqingense</name>
    <dbReference type="NCBI Taxonomy" id="588898"/>
    <lineage>
        <taxon>Archaea</taxon>
        <taxon>Methanobacteriati</taxon>
        <taxon>Methanobacteriota</taxon>
        <taxon>Stenosarchaea group</taxon>
        <taxon>Halobacteria</taxon>
        <taxon>Halobacteriales</taxon>
        <taxon>Natrialbaceae</taxon>
        <taxon>Natronorubrum</taxon>
    </lineage>
</organism>
<keyword evidence="1" id="KW-0560">Oxidoreductase</keyword>
<dbReference type="Pfam" id="PF03446">
    <property type="entry name" value="NAD_binding_2"/>
    <property type="match status" value="1"/>
</dbReference>
<protein>
    <recommendedName>
        <fullName evidence="7">3-hydroxyisobutyrate dehydrogenase</fullName>
    </recommendedName>
</protein>
<evidence type="ECO:0000256" key="2">
    <source>
        <dbReference type="ARBA" id="ARBA00023027"/>
    </source>
</evidence>
<feature type="domain" description="3-hydroxyisobutyrate dehydrogenase-like NAD-binding" evidence="4">
    <location>
        <begin position="170"/>
        <end position="290"/>
    </location>
</feature>
<evidence type="ECO:0000259" key="4">
    <source>
        <dbReference type="Pfam" id="PF14833"/>
    </source>
</evidence>